<keyword evidence="4" id="KW-0175">Coiled coil</keyword>
<dbReference type="InterPro" id="IPR036890">
    <property type="entry name" value="HATPase_C_sf"/>
</dbReference>
<evidence type="ECO:0000256" key="3">
    <source>
        <dbReference type="ARBA" id="ARBA00022553"/>
    </source>
</evidence>
<keyword evidence="7" id="KW-0547">Nucleotide-binding</keyword>
<dbReference type="PANTHER" id="PTHR43065">
    <property type="entry name" value="SENSOR HISTIDINE KINASE"/>
    <property type="match status" value="1"/>
</dbReference>
<keyword evidence="5" id="KW-0812">Transmembrane</keyword>
<dbReference type="CDD" id="cd00082">
    <property type="entry name" value="HisKA"/>
    <property type="match status" value="1"/>
</dbReference>
<feature type="coiled-coil region" evidence="4">
    <location>
        <begin position="371"/>
        <end position="401"/>
    </location>
</feature>
<dbReference type="Gene3D" id="3.30.450.20">
    <property type="entry name" value="PAS domain"/>
    <property type="match status" value="1"/>
</dbReference>
<comment type="caution">
    <text evidence="7">The sequence shown here is derived from an EMBL/GenBank/DDBJ whole genome shotgun (WGS) entry which is preliminary data.</text>
</comment>
<dbReference type="SMART" id="SM00387">
    <property type="entry name" value="HATPase_c"/>
    <property type="match status" value="1"/>
</dbReference>
<name>A0ABW4XN50_9GAMM</name>
<dbReference type="GO" id="GO:0005524">
    <property type="term" value="F:ATP binding"/>
    <property type="evidence" value="ECO:0007669"/>
    <property type="project" value="UniProtKB-KW"/>
</dbReference>
<feature type="transmembrane region" description="Helical" evidence="5">
    <location>
        <begin position="298"/>
        <end position="322"/>
    </location>
</feature>
<dbReference type="EC" id="2.7.13.3" evidence="2"/>
<dbReference type="RefSeq" id="WP_345339711.1">
    <property type="nucleotide sequence ID" value="NZ_BAABLI010000011.1"/>
</dbReference>
<keyword evidence="5" id="KW-0472">Membrane</keyword>
<gene>
    <name evidence="7" type="ORF">ACFSJ3_13380</name>
</gene>
<keyword evidence="7" id="KW-0067">ATP-binding</keyword>
<proteinExistence type="predicted"/>
<keyword evidence="8" id="KW-1185">Reference proteome</keyword>
<dbReference type="Pfam" id="PF02518">
    <property type="entry name" value="HATPase_c"/>
    <property type="match status" value="1"/>
</dbReference>
<keyword evidence="3" id="KW-0597">Phosphoprotein</keyword>
<evidence type="ECO:0000313" key="8">
    <source>
        <dbReference type="Proteomes" id="UP001597380"/>
    </source>
</evidence>
<evidence type="ECO:0000313" key="7">
    <source>
        <dbReference type="EMBL" id="MFD2096982.1"/>
    </source>
</evidence>
<evidence type="ECO:0000259" key="6">
    <source>
        <dbReference type="PROSITE" id="PS50109"/>
    </source>
</evidence>
<sequence>MGKLIRWFARLQSRLIVYMAFSTFLPLIFLGSASYYLSVTGLTHQAENLTKEIIEERALSIEHFTRGAARLAYNISQNATVNSLLETLTTREPSGIERLKIQFQIEEELRVLLNTNSLLALEIVVGDTILGVGETSENYTDKALLADWQQRCESTELSLCWLGLESNPHEQSNEGLIIPALYQIKRFDEASASYISAGSLILKYSVGAFYDFTYAKNQSMMYHTILDGKNRVVYHPLQSRIGRTMPELKLNDISDTTGQEVVTYEDEIARAVVSQIPNTDWHIVGIIPLNTLEKNAILISHLTLGCLAFSLALMAITTVYIARRVILPIRSITDRKNDPNETASTVFIDSQYSITEIKRLVDWYNAYNQVVSQEREQQRELAKAYERLKKTQNQLIESEKMAALGNLVAGVAHEINTPLGVSITACSMVTEKTKQQTKLLESGKMRKSELENYLNENLTALNLAHDNLHRAAQLVQTFKQVAVDQHQESRQLLNLECALNDVKRSLQPQFKNYQVELEISCGSNLQMMSYPGILWQVFSNLIMNSYKHGFTPSEAGNITIDVAEQSDHLLFTYKDDGKGIATEHLGRIFEPFYTTKRGDGGSGLGLHIIYNLITQNLAGEIHCDSAEGQGVVFEIRLPKESPEKSE</sequence>
<dbReference type="PROSITE" id="PS50109">
    <property type="entry name" value="HIS_KIN"/>
    <property type="match status" value="1"/>
</dbReference>
<evidence type="ECO:0000256" key="4">
    <source>
        <dbReference type="SAM" id="Coils"/>
    </source>
</evidence>
<reference evidence="8" key="1">
    <citation type="journal article" date="2019" name="Int. J. Syst. Evol. Microbiol.">
        <title>The Global Catalogue of Microorganisms (GCM) 10K type strain sequencing project: providing services to taxonomists for standard genome sequencing and annotation.</title>
        <authorList>
            <consortium name="The Broad Institute Genomics Platform"/>
            <consortium name="The Broad Institute Genome Sequencing Center for Infectious Disease"/>
            <person name="Wu L."/>
            <person name="Ma J."/>
        </authorList>
    </citation>
    <scope>NUCLEOTIDE SEQUENCE [LARGE SCALE GENOMIC DNA]</scope>
    <source>
        <strain evidence="8">CGMCC 1.10992</strain>
    </source>
</reference>
<keyword evidence="5" id="KW-1133">Transmembrane helix</keyword>
<feature type="domain" description="Histidine kinase" evidence="6">
    <location>
        <begin position="410"/>
        <end position="641"/>
    </location>
</feature>
<dbReference type="InterPro" id="IPR004358">
    <property type="entry name" value="Sig_transdc_His_kin-like_C"/>
</dbReference>
<dbReference type="CDD" id="cd00075">
    <property type="entry name" value="HATPase"/>
    <property type="match status" value="1"/>
</dbReference>
<dbReference type="Proteomes" id="UP001597380">
    <property type="component" value="Unassembled WGS sequence"/>
</dbReference>
<accession>A0ABW4XN50</accession>
<dbReference type="InterPro" id="IPR005467">
    <property type="entry name" value="His_kinase_dom"/>
</dbReference>
<evidence type="ECO:0000256" key="2">
    <source>
        <dbReference type="ARBA" id="ARBA00012438"/>
    </source>
</evidence>
<evidence type="ECO:0000256" key="5">
    <source>
        <dbReference type="SAM" id="Phobius"/>
    </source>
</evidence>
<dbReference type="PRINTS" id="PR00344">
    <property type="entry name" value="BCTRLSENSOR"/>
</dbReference>
<dbReference type="InterPro" id="IPR003661">
    <property type="entry name" value="HisK_dim/P_dom"/>
</dbReference>
<dbReference type="SUPFAM" id="SSF55874">
    <property type="entry name" value="ATPase domain of HSP90 chaperone/DNA topoisomerase II/histidine kinase"/>
    <property type="match status" value="1"/>
</dbReference>
<dbReference type="PANTHER" id="PTHR43065:SF42">
    <property type="entry name" value="TWO-COMPONENT SENSOR PPRA"/>
    <property type="match status" value="1"/>
</dbReference>
<protein>
    <recommendedName>
        <fullName evidence="2">histidine kinase</fullName>
        <ecNumber evidence="2">2.7.13.3</ecNumber>
    </recommendedName>
</protein>
<evidence type="ECO:0000256" key="1">
    <source>
        <dbReference type="ARBA" id="ARBA00000085"/>
    </source>
</evidence>
<organism evidence="7 8">
    <name type="scientific">Corallincola platygyrae</name>
    <dbReference type="NCBI Taxonomy" id="1193278"/>
    <lineage>
        <taxon>Bacteria</taxon>
        <taxon>Pseudomonadati</taxon>
        <taxon>Pseudomonadota</taxon>
        <taxon>Gammaproteobacteria</taxon>
        <taxon>Alteromonadales</taxon>
        <taxon>Psychromonadaceae</taxon>
        <taxon>Corallincola</taxon>
    </lineage>
</organism>
<feature type="transmembrane region" description="Helical" evidence="5">
    <location>
        <begin position="15"/>
        <end position="37"/>
    </location>
</feature>
<dbReference type="InterPro" id="IPR036097">
    <property type="entry name" value="HisK_dim/P_sf"/>
</dbReference>
<dbReference type="InterPro" id="IPR003594">
    <property type="entry name" value="HATPase_dom"/>
</dbReference>
<dbReference type="EMBL" id="JBHUHT010000014">
    <property type="protein sequence ID" value="MFD2096982.1"/>
    <property type="molecule type" value="Genomic_DNA"/>
</dbReference>
<dbReference type="Gene3D" id="3.30.565.10">
    <property type="entry name" value="Histidine kinase-like ATPase, C-terminal domain"/>
    <property type="match status" value="1"/>
</dbReference>
<dbReference type="SUPFAM" id="SSF47384">
    <property type="entry name" value="Homodimeric domain of signal transducing histidine kinase"/>
    <property type="match status" value="1"/>
</dbReference>
<comment type="catalytic activity">
    <reaction evidence="1">
        <text>ATP + protein L-histidine = ADP + protein N-phospho-L-histidine.</text>
        <dbReference type="EC" id="2.7.13.3"/>
    </reaction>
</comment>
<dbReference type="Gene3D" id="1.10.287.130">
    <property type="match status" value="1"/>
</dbReference>